<accession>A0A9X9JPZ2</accession>
<evidence type="ECO:0000313" key="1">
    <source>
        <dbReference type="EMBL" id="UYD72351.1"/>
    </source>
</evidence>
<dbReference type="Proteomes" id="UP001163359">
    <property type="component" value="Segment"/>
</dbReference>
<sequence length="80" mass="9523">MKVRLQPVKEAGSDNYLRSKKYYPYIGYALFTQEQYDYLDKYCFAENTELLTPEELIYKAGQRSVMYKIQTLINQTYNGI</sequence>
<protein>
    <submittedName>
        <fullName evidence="1">Uncharacterized protein</fullName>
    </submittedName>
</protein>
<keyword evidence="2" id="KW-1185">Reference proteome</keyword>
<name>A0A9X9JPZ2_9CAUD</name>
<dbReference type="EMBL" id="OP291336">
    <property type="protein sequence ID" value="UYD72351.1"/>
    <property type="molecule type" value="Genomic_DNA"/>
</dbReference>
<reference evidence="1" key="1">
    <citation type="submission" date="2022-08" db="EMBL/GenBank/DDBJ databases">
        <authorList>
            <person name="Rathor N."/>
            <person name="Chaudhry R."/>
        </authorList>
    </citation>
    <scope>NUCLEOTIDE SEQUENCE</scope>
</reference>
<organism evidence="1 2">
    <name type="scientific">Acinetobacter phage AIIMS-AbE5-RC</name>
    <dbReference type="NCBI Taxonomy" id="2981552"/>
    <lineage>
        <taxon>Viruses</taxon>
        <taxon>Duplodnaviria</taxon>
        <taxon>Heunggongvirae</taxon>
        <taxon>Uroviricota</taxon>
        <taxon>Caudoviricetes</taxon>
        <taxon>Autographivirales</taxon>
        <taxon>Autoscriptoviridae</taxon>
        <taxon>Beijerinckvirinae</taxon>
        <taxon>Friunavirus</taxon>
        <taxon>Friunavirus AIIMSAbE5RC</taxon>
    </lineage>
</organism>
<evidence type="ECO:0000313" key="2">
    <source>
        <dbReference type="Proteomes" id="UP001163359"/>
    </source>
</evidence>
<gene>
    <name evidence="1" type="ORF">AIIMSE5_005</name>
</gene>
<proteinExistence type="predicted"/>